<evidence type="ECO:0000313" key="5">
    <source>
        <dbReference type="EMBL" id="ONL95910.1"/>
    </source>
</evidence>
<dbReference type="Gramene" id="Zm00001eb010490_T001">
    <property type="protein sequence ID" value="Zm00001eb010490_P001"/>
    <property type="gene ID" value="Zm00001eb010490"/>
</dbReference>
<dbReference type="EnsemblPlants" id="Zm00001eb010490_T001">
    <property type="protein sequence ID" value="Zm00001eb010490_P001"/>
    <property type="gene ID" value="Zm00001eb010490"/>
</dbReference>
<dbReference type="Proteomes" id="UP000007305">
    <property type="component" value="Chromosome 1"/>
</dbReference>
<feature type="compositionally biased region" description="Basic and acidic residues" evidence="1">
    <location>
        <begin position="203"/>
        <end position="218"/>
    </location>
</feature>
<reference evidence="3" key="2">
    <citation type="journal article" date="2009" name="PLoS Genet.">
        <title>Sequencing, mapping, and analysis of 27,455 maize full-length cDNAs.</title>
        <authorList>
            <person name="Soderlund C."/>
            <person name="Descour A."/>
            <person name="Kudrna D."/>
            <person name="Bomhoff M."/>
            <person name="Boyd L."/>
            <person name="Currie J."/>
            <person name="Angelova A."/>
            <person name="Collura K."/>
            <person name="Wissotski M."/>
            <person name="Ashley E."/>
            <person name="Morrow D."/>
            <person name="Fernandes J."/>
            <person name="Walbot V."/>
            <person name="Yu Y."/>
        </authorList>
    </citation>
    <scope>NUCLEOTIDE SEQUENCE</scope>
    <source>
        <strain evidence="3">B73</strain>
    </source>
</reference>
<feature type="compositionally biased region" description="Low complexity" evidence="1">
    <location>
        <begin position="245"/>
        <end position="259"/>
    </location>
</feature>
<dbReference type="EMBL" id="CM007647">
    <property type="protein sequence ID" value="ONL95910.1"/>
    <property type="molecule type" value="Genomic_DNA"/>
</dbReference>
<evidence type="ECO:0000313" key="6">
    <source>
        <dbReference type="EnsemblPlants" id="Zm00001eb010490_P001"/>
    </source>
</evidence>
<evidence type="ECO:0000313" key="7">
    <source>
        <dbReference type="Proteomes" id="UP000007305"/>
    </source>
</evidence>
<organism evidence="3">
    <name type="scientific">Zea mays</name>
    <name type="common">Maize</name>
    <dbReference type="NCBI Taxonomy" id="4577"/>
    <lineage>
        <taxon>Eukaryota</taxon>
        <taxon>Viridiplantae</taxon>
        <taxon>Streptophyta</taxon>
        <taxon>Embryophyta</taxon>
        <taxon>Tracheophyta</taxon>
        <taxon>Spermatophyta</taxon>
        <taxon>Magnoliopsida</taxon>
        <taxon>Liliopsida</taxon>
        <taxon>Poales</taxon>
        <taxon>Poaceae</taxon>
        <taxon>PACMAD clade</taxon>
        <taxon>Panicoideae</taxon>
        <taxon>Andropogonodae</taxon>
        <taxon>Andropogoneae</taxon>
        <taxon>Tripsacinae</taxon>
        <taxon>Zea</taxon>
    </lineage>
</organism>
<dbReference type="EMBL" id="BT039224">
    <property type="protein sequence ID" value="ACF84229.1"/>
    <property type="molecule type" value="mRNA"/>
</dbReference>
<keyword evidence="2" id="KW-0732">Signal</keyword>
<reference evidence="4" key="1">
    <citation type="journal article" date="2009" name="Plant Mol. Biol.">
        <title>Insights into corn genes derived from large-scale cDNA sequencing.</title>
        <authorList>
            <person name="Alexandrov N.N."/>
            <person name="Brover V.V."/>
            <person name="Freidin S."/>
            <person name="Troukhan M.E."/>
            <person name="Tatarinova T.V."/>
            <person name="Zhang H."/>
            <person name="Swaller T.J."/>
            <person name="Lu Y.P."/>
            <person name="Bouck J."/>
            <person name="Flavell R.B."/>
            <person name="Feldmann K.A."/>
        </authorList>
    </citation>
    <scope>NUCLEOTIDE SEQUENCE</scope>
</reference>
<dbReference type="HOGENOM" id="CLU_042219_0_0_1"/>
<gene>
    <name evidence="6" type="primary">LOC100283196</name>
    <name evidence="5" type="ORF">ZEAMMB73_Zm00001d028405</name>
</gene>
<dbReference type="eggNOG" id="ENOG502QTFH">
    <property type="taxonomic scope" value="Eukaryota"/>
</dbReference>
<keyword evidence="7" id="KW-1185">Reference proteome</keyword>
<dbReference type="STRING" id="4577.B4FQ36"/>
<accession>B4FQ36</accession>
<evidence type="ECO:0007829" key="8">
    <source>
        <dbReference type="PeptideAtlas" id="B4FQ36"/>
    </source>
</evidence>
<feature type="region of interest" description="Disordered" evidence="1">
    <location>
        <begin position="191"/>
        <end position="282"/>
    </location>
</feature>
<name>B4FQ36_MAIZE</name>
<dbReference type="RefSeq" id="NP_001149570.1">
    <property type="nucleotide sequence ID" value="NM_001156098.2"/>
</dbReference>
<feature type="chain" id="PRO_5011203671" evidence="2">
    <location>
        <begin position="25"/>
        <end position="282"/>
    </location>
</feature>
<evidence type="ECO:0000313" key="4">
    <source>
        <dbReference type="EMBL" id="ACG35891.1"/>
    </source>
</evidence>
<protein>
    <submittedName>
        <fullName evidence="4 5">Proline-rich protein</fullName>
    </submittedName>
</protein>
<reference evidence="6" key="4">
    <citation type="submission" date="2019-07" db="EMBL/GenBank/DDBJ databases">
        <authorList>
            <person name="Seetharam A."/>
            <person name="Woodhouse M."/>
            <person name="Cannon E."/>
        </authorList>
    </citation>
    <scope>NUCLEOTIDE SEQUENCE [LARGE SCALE GENOMIC DNA]</scope>
    <source>
        <strain evidence="6">cv. B73</strain>
    </source>
</reference>
<dbReference type="AlphaFoldDB" id="B4FQ36"/>
<proteinExistence type="evidence at protein level"/>
<dbReference type="PaxDb" id="4577-GRMZM2G149624_P01"/>
<evidence type="ECO:0000313" key="3">
    <source>
        <dbReference type="EMBL" id="ACF84229.1"/>
    </source>
</evidence>
<dbReference type="OMA" id="YESVAMA"/>
<feature type="region of interest" description="Disordered" evidence="1">
    <location>
        <begin position="112"/>
        <end position="133"/>
    </location>
</feature>
<dbReference type="OrthoDB" id="692967at2759"/>
<feature type="compositionally biased region" description="Pro residues" evidence="1">
    <location>
        <begin position="261"/>
        <end position="271"/>
    </location>
</feature>
<feature type="signal peptide" evidence="2">
    <location>
        <begin position="1"/>
        <end position="24"/>
    </location>
</feature>
<evidence type="ECO:0000256" key="1">
    <source>
        <dbReference type="SAM" id="MobiDB-lite"/>
    </source>
</evidence>
<evidence type="ECO:0000256" key="2">
    <source>
        <dbReference type="SAM" id="SignalP"/>
    </source>
</evidence>
<sequence>MEIQARQLLVSVFGILIAIGFANAALGETAPPVVVGLAKCSDCARRNMNAEAAFRGLQVAIKCKNSKGAYESAAVGQVNKSGAFSVPLAADAVGEDGELKSECFAQLIHSASSAPCPGQEPSRIVAAPPGHTAHTNGNGKTFLALGGRVYQPSPECASAFLCHPFFHSMHHHHVGVHTPVVIPHLPVHGHSVPPVTKPPPVDVPEHKPAPVPVPDHKPPSTPPVDAPEHKPAPVPEPEHKPPSTPANAAPSTPTEPSAPVNSPPKPAPIYHPPARHDAATGP</sequence>
<reference evidence="6" key="5">
    <citation type="submission" date="2021-05" db="UniProtKB">
        <authorList>
            <consortium name="EnsemblPlants"/>
        </authorList>
    </citation>
    <scope>IDENTIFICATION</scope>
    <source>
        <strain evidence="6">cv. B73</strain>
    </source>
</reference>
<feature type="compositionally biased region" description="Basic and acidic residues" evidence="1">
    <location>
        <begin position="226"/>
        <end position="241"/>
    </location>
</feature>
<dbReference type="ExpressionAtlas" id="B4FQ36">
    <property type="expression patterns" value="baseline and differential"/>
</dbReference>
<dbReference type="Pfam" id="PF01190">
    <property type="entry name" value="Pollen_Ole_e_1"/>
    <property type="match status" value="1"/>
</dbReference>
<dbReference type="GeneID" id="100283196"/>
<dbReference type="EMBL" id="EU963773">
    <property type="protein sequence ID" value="ACG35891.1"/>
    <property type="molecule type" value="mRNA"/>
</dbReference>
<keyword evidence="8" id="KW-1267">Proteomics identification</keyword>
<reference evidence="5 7" key="3">
    <citation type="submission" date="2015-12" db="EMBL/GenBank/DDBJ databases">
        <title>Update maize B73 reference genome by single molecule sequencing technologies.</title>
        <authorList>
            <consortium name="Maize Genome Sequencing Project"/>
            <person name="Ware D."/>
        </authorList>
    </citation>
    <scope>NUCLEOTIDE SEQUENCE [LARGE SCALE GENOMIC DNA]</scope>
    <source>
        <strain evidence="7">cv. B73</strain>
        <tissue evidence="5">Seedling</tissue>
    </source>
</reference>
<dbReference type="PANTHER" id="PTHR33935">
    <property type="entry name" value="OS10G0148100 PROTEIN"/>
    <property type="match status" value="1"/>
</dbReference>
<dbReference type="KEGG" id="zma:100283196"/>
<dbReference type="PANTHER" id="PTHR33935:SF2">
    <property type="entry name" value="OS03G0245200 PROTEIN"/>
    <property type="match status" value="1"/>
</dbReference>